<dbReference type="NCBIfam" id="TIGR00688">
    <property type="entry name" value="rarD"/>
    <property type="match status" value="1"/>
</dbReference>
<dbReference type="PANTHER" id="PTHR22911:SF137">
    <property type="entry name" value="SOLUTE CARRIER FAMILY 35 MEMBER G2-RELATED"/>
    <property type="match status" value="1"/>
</dbReference>
<gene>
    <name evidence="8" type="primary">rarD</name>
    <name evidence="8" type="ORF">KU39_2297</name>
</gene>
<proteinExistence type="inferred from homology"/>
<dbReference type="Pfam" id="PF00892">
    <property type="entry name" value="EamA"/>
    <property type="match status" value="1"/>
</dbReference>
<dbReference type="InterPro" id="IPR004626">
    <property type="entry name" value="RarD"/>
</dbReference>
<name>A0A1L6TDH0_PISSA</name>
<evidence type="ECO:0000256" key="3">
    <source>
        <dbReference type="ARBA" id="ARBA00022448"/>
    </source>
</evidence>
<dbReference type="RefSeq" id="WP_036773621.1">
    <property type="nucleotide sequence ID" value="NZ_CP012508.1"/>
</dbReference>
<keyword evidence="4" id="KW-1003">Cell membrane</keyword>
<sequence length="307" mass="34444">MSTDVKTKQGIIYAILGYALWGLSPIYYKQIMQIPALEILANRIIWSCVLLAIISLLLKQLTEVRKVLTQKNKVIFLFFSTLFLACNWLIYIWAVNNDHVLETSLGYYVNPILNIILAMVILKERLRVWQWFAVALVVMGVLIQIIHYGSLPWVSLGLAFTFGCYGMLRKKLGLAAVTGLLCETALLTPFALIYLHFFDYSATANFIENRTSMNLLLMLAGVVTVIPLLGFTAAATRLKFSILSFFQYLTPTILFIIAVTLYGEKLTLPSIITFVFIWLALVVLAIEGLARSRSRARGGLSQSKSAV</sequence>
<keyword evidence="7" id="KW-0472">Membrane</keyword>
<evidence type="ECO:0000256" key="4">
    <source>
        <dbReference type="ARBA" id="ARBA00022475"/>
    </source>
</evidence>
<reference evidence="8 9" key="1">
    <citation type="journal article" date="2014" name="Genome Announc.">
        <title>Comparative Genome Analysis of Two Isolates of the Fish Pathogen Piscirickettsia salmonis from Different Hosts Reveals Major Differences in Virulence-Associated Secretion Systems.</title>
        <authorList>
            <person name="Bohle H."/>
            <person name="Henriquez P."/>
            <person name="Grothusen H."/>
            <person name="Navas E."/>
            <person name="Sandoval A."/>
            <person name="Bustamante F."/>
            <person name="Bustos P."/>
            <person name="Mancilla M."/>
        </authorList>
    </citation>
    <scope>NUCLEOTIDE SEQUENCE [LARGE SCALE GENOMIC DNA]</scope>
    <source>
        <strain evidence="9">B1-32597</strain>
    </source>
</reference>
<keyword evidence="3" id="KW-0813">Transport</keyword>
<accession>A0A1L6TDH0</accession>
<evidence type="ECO:0000256" key="1">
    <source>
        <dbReference type="ARBA" id="ARBA00004651"/>
    </source>
</evidence>
<evidence type="ECO:0000313" key="9">
    <source>
        <dbReference type="Proteomes" id="UP000029558"/>
    </source>
</evidence>
<dbReference type="InterPro" id="IPR000620">
    <property type="entry name" value="EamA_dom"/>
</dbReference>
<dbReference type="Proteomes" id="UP000029558">
    <property type="component" value="Chromosome"/>
</dbReference>
<keyword evidence="5" id="KW-0812">Transmembrane</keyword>
<evidence type="ECO:0000313" key="8">
    <source>
        <dbReference type="EMBL" id="ALB23475.1"/>
    </source>
</evidence>
<protein>
    <submittedName>
        <fullName evidence="8">Chloramphenicol resistance permease RarD</fullName>
    </submittedName>
</protein>
<dbReference type="OrthoDB" id="369870at2"/>
<organism evidence="8 9">
    <name type="scientific">Piscirickettsia salmonis</name>
    <dbReference type="NCBI Taxonomy" id="1238"/>
    <lineage>
        <taxon>Bacteria</taxon>
        <taxon>Pseudomonadati</taxon>
        <taxon>Pseudomonadota</taxon>
        <taxon>Gammaproteobacteria</taxon>
        <taxon>Thiotrichales</taxon>
        <taxon>Piscirickettsiaceae</taxon>
        <taxon>Piscirickettsia</taxon>
    </lineage>
</organism>
<comment type="subcellular location">
    <subcellularLocation>
        <location evidence="1">Cell membrane</location>
        <topology evidence="1">Multi-pass membrane protein</topology>
    </subcellularLocation>
</comment>
<comment type="similarity">
    <text evidence="2">Belongs to the EamA transporter family.</text>
</comment>
<dbReference type="PANTHER" id="PTHR22911">
    <property type="entry name" value="ACYL-MALONYL CONDENSING ENZYME-RELATED"/>
    <property type="match status" value="1"/>
</dbReference>
<dbReference type="InterPro" id="IPR037185">
    <property type="entry name" value="EmrE-like"/>
</dbReference>
<dbReference type="Gene3D" id="1.10.3730.20">
    <property type="match status" value="1"/>
</dbReference>
<keyword evidence="6" id="KW-1133">Transmembrane helix</keyword>
<evidence type="ECO:0000256" key="6">
    <source>
        <dbReference type="ARBA" id="ARBA00022989"/>
    </source>
</evidence>
<dbReference type="SUPFAM" id="SSF103481">
    <property type="entry name" value="Multidrug resistance efflux transporter EmrE"/>
    <property type="match status" value="2"/>
</dbReference>
<evidence type="ECO:0000256" key="5">
    <source>
        <dbReference type="ARBA" id="ARBA00022692"/>
    </source>
</evidence>
<dbReference type="GO" id="GO:0005886">
    <property type="term" value="C:plasma membrane"/>
    <property type="evidence" value="ECO:0007669"/>
    <property type="project" value="UniProtKB-SubCell"/>
</dbReference>
<dbReference type="AlphaFoldDB" id="A0A1L6TDH0"/>
<dbReference type="EMBL" id="CP012508">
    <property type="protein sequence ID" value="ALB23475.1"/>
    <property type="molecule type" value="Genomic_DNA"/>
</dbReference>
<evidence type="ECO:0000256" key="2">
    <source>
        <dbReference type="ARBA" id="ARBA00007362"/>
    </source>
</evidence>
<evidence type="ECO:0000256" key="7">
    <source>
        <dbReference type="ARBA" id="ARBA00023136"/>
    </source>
</evidence>